<gene>
    <name evidence="1" type="ORF">MLD38_038832</name>
</gene>
<evidence type="ECO:0000313" key="2">
    <source>
        <dbReference type="Proteomes" id="UP001057402"/>
    </source>
</evidence>
<evidence type="ECO:0000313" key="1">
    <source>
        <dbReference type="EMBL" id="KAI4303170.1"/>
    </source>
</evidence>
<reference evidence="2" key="1">
    <citation type="journal article" date="2023" name="Front. Plant Sci.">
        <title>Chromosomal-level genome assembly of Melastoma candidum provides insights into trichome evolution.</title>
        <authorList>
            <person name="Zhong Y."/>
            <person name="Wu W."/>
            <person name="Sun C."/>
            <person name="Zou P."/>
            <person name="Liu Y."/>
            <person name="Dai S."/>
            <person name="Zhou R."/>
        </authorList>
    </citation>
    <scope>NUCLEOTIDE SEQUENCE [LARGE SCALE GENOMIC DNA]</scope>
</reference>
<accession>A0ACB9L108</accession>
<organism evidence="1 2">
    <name type="scientific">Melastoma candidum</name>
    <dbReference type="NCBI Taxonomy" id="119954"/>
    <lineage>
        <taxon>Eukaryota</taxon>
        <taxon>Viridiplantae</taxon>
        <taxon>Streptophyta</taxon>
        <taxon>Embryophyta</taxon>
        <taxon>Tracheophyta</taxon>
        <taxon>Spermatophyta</taxon>
        <taxon>Magnoliopsida</taxon>
        <taxon>eudicotyledons</taxon>
        <taxon>Gunneridae</taxon>
        <taxon>Pentapetalae</taxon>
        <taxon>rosids</taxon>
        <taxon>malvids</taxon>
        <taxon>Myrtales</taxon>
        <taxon>Melastomataceae</taxon>
        <taxon>Melastomatoideae</taxon>
        <taxon>Melastomateae</taxon>
        <taxon>Melastoma</taxon>
    </lineage>
</organism>
<proteinExistence type="predicted"/>
<protein>
    <submittedName>
        <fullName evidence="1">Uncharacterized protein</fullName>
    </submittedName>
</protein>
<dbReference type="EMBL" id="CM042891">
    <property type="protein sequence ID" value="KAI4303170.1"/>
    <property type="molecule type" value="Genomic_DNA"/>
</dbReference>
<keyword evidence="2" id="KW-1185">Reference proteome</keyword>
<dbReference type="Proteomes" id="UP001057402">
    <property type="component" value="Chromosome 12"/>
</dbReference>
<comment type="caution">
    <text evidence="1">The sequence shown here is derived from an EMBL/GenBank/DDBJ whole genome shotgun (WGS) entry which is preliminary data.</text>
</comment>
<name>A0ACB9L108_9MYRT</name>
<sequence length="161" mass="17589">MAVTSYTEEFTSTVSPVRLFKALVTESHVFIPKAVPGGIKSVEFLEGDGGAGSIKQTNLVDGGKLKFMKHRIDVVDVENLYTKYTLIGCDIEFEKVESVVSEIKFEAAPGGGCVCKMTSEYHVKAGYELKVEEVKEGKLRASGLFKAVEEYLVAHPEECCA</sequence>